<dbReference type="GO" id="GO:0004630">
    <property type="term" value="F:phospholipase D activity"/>
    <property type="evidence" value="ECO:0007669"/>
    <property type="project" value="UniProtKB-EC"/>
</dbReference>
<protein>
    <recommendedName>
        <fullName evidence="1">phospholipase D</fullName>
        <ecNumber evidence="1">3.1.4.4</ecNumber>
    </recommendedName>
</protein>
<feature type="region of interest" description="Disordered" evidence="6">
    <location>
        <begin position="455"/>
        <end position="746"/>
    </location>
</feature>
<evidence type="ECO:0000313" key="9">
    <source>
        <dbReference type="Proteomes" id="UP000053617"/>
    </source>
</evidence>
<organism evidence="8 9">
    <name type="scientific">Rhinocladiella mackenziei CBS 650.93</name>
    <dbReference type="NCBI Taxonomy" id="1442369"/>
    <lineage>
        <taxon>Eukaryota</taxon>
        <taxon>Fungi</taxon>
        <taxon>Dikarya</taxon>
        <taxon>Ascomycota</taxon>
        <taxon>Pezizomycotina</taxon>
        <taxon>Eurotiomycetes</taxon>
        <taxon>Chaetothyriomycetidae</taxon>
        <taxon>Chaetothyriales</taxon>
        <taxon>Herpotrichiellaceae</taxon>
        <taxon>Rhinocladiella</taxon>
    </lineage>
</organism>
<dbReference type="SUPFAM" id="SSF56024">
    <property type="entry name" value="Phospholipase D/nuclease"/>
    <property type="match status" value="2"/>
</dbReference>
<dbReference type="HOGENOM" id="CLU_000690_2_2_1"/>
<feature type="compositionally biased region" description="Pro residues" evidence="6">
    <location>
        <begin position="660"/>
        <end position="674"/>
    </location>
</feature>
<feature type="compositionally biased region" description="Basic and acidic residues" evidence="6">
    <location>
        <begin position="736"/>
        <end position="746"/>
    </location>
</feature>
<feature type="domain" description="PLD phosphodiesterase" evidence="7">
    <location>
        <begin position="1050"/>
        <end position="1077"/>
    </location>
</feature>
<dbReference type="Pfam" id="PF13091">
    <property type="entry name" value="PLDc_2"/>
    <property type="match status" value="1"/>
</dbReference>
<keyword evidence="4" id="KW-0442">Lipid degradation</keyword>
<evidence type="ECO:0000313" key="8">
    <source>
        <dbReference type="EMBL" id="KIX00073.1"/>
    </source>
</evidence>
<feature type="compositionally biased region" description="Polar residues" evidence="6">
    <location>
        <begin position="629"/>
        <end position="645"/>
    </location>
</feature>
<dbReference type="InterPro" id="IPR025202">
    <property type="entry name" value="PLD-like_dom"/>
</dbReference>
<feature type="compositionally biased region" description="Low complexity" evidence="6">
    <location>
        <begin position="70"/>
        <end position="92"/>
    </location>
</feature>
<dbReference type="Gene3D" id="3.30.870.10">
    <property type="entry name" value="Endonuclease Chain A"/>
    <property type="match status" value="3"/>
</dbReference>
<dbReference type="EMBL" id="KN847484">
    <property type="protein sequence ID" value="KIX00073.1"/>
    <property type="molecule type" value="Genomic_DNA"/>
</dbReference>
<dbReference type="Pfam" id="PF00614">
    <property type="entry name" value="PLDc"/>
    <property type="match status" value="1"/>
</dbReference>
<evidence type="ECO:0000256" key="5">
    <source>
        <dbReference type="ARBA" id="ARBA00023098"/>
    </source>
</evidence>
<dbReference type="CDD" id="cd09141">
    <property type="entry name" value="PLDc_vPLD1_2_yPLD_like_2"/>
    <property type="match status" value="1"/>
</dbReference>
<feature type="domain" description="PLD phosphodiesterase" evidence="7">
    <location>
        <begin position="327"/>
        <end position="354"/>
    </location>
</feature>
<evidence type="ECO:0000256" key="2">
    <source>
        <dbReference type="ARBA" id="ARBA00022737"/>
    </source>
</evidence>
<dbReference type="SMART" id="SM00155">
    <property type="entry name" value="PLDc"/>
    <property type="match status" value="2"/>
</dbReference>
<feature type="region of interest" description="Disordered" evidence="6">
    <location>
        <begin position="1"/>
        <end position="109"/>
    </location>
</feature>
<evidence type="ECO:0000259" key="7">
    <source>
        <dbReference type="PROSITE" id="PS50035"/>
    </source>
</evidence>
<name>A0A0D2GP22_9EURO</name>
<dbReference type="EC" id="3.1.4.4" evidence="1"/>
<dbReference type="InterPro" id="IPR001736">
    <property type="entry name" value="PLipase_D/transphosphatidylase"/>
</dbReference>
<proteinExistence type="predicted"/>
<feature type="compositionally biased region" description="Polar residues" evidence="6">
    <location>
        <begin position="525"/>
        <end position="539"/>
    </location>
</feature>
<dbReference type="InterPro" id="IPR015679">
    <property type="entry name" value="PLipase_D_fam"/>
</dbReference>
<dbReference type="RefSeq" id="XP_013266963.1">
    <property type="nucleotide sequence ID" value="XM_013411509.1"/>
</dbReference>
<keyword evidence="5" id="KW-0443">Lipid metabolism</keyword>
<feature type="compositionally biased region" description="Gly residues" evidence="6">
    <location>
        <begin position="22"/>
        <end position="31"/>
    </location>
</feature>
<dbReference type="PANTHER" id="PTHR18896">
    <property type="entry name" value="PHOSPHOLIPASE D"/>
    <property type="match status" value="1"/>
</dbReference>
<dbReference type="CDD" id="cd09138">
    <property type="entry name" value="PLDc_vPLD1_2_yPLD_like_1"/>
    <property type="match status" value="1"/>
</dbReference>
<evidence type="ECO:0000256" key="6">
    <source>
        <dbReference type="SAM" id="MobiDB-lite"/>
    </source>
</evidence>
<feature type="compositionally biased region" description="Low complexity" evidence="6">
    <location>
        <begin position="574"/>
        <end position="600"/>
    </location>
</feature>
<dbReference type="Proteomes" id="UP000053617">
    <property type="component" value="Unassembled WGS sequence"/>
</dbReference>
<evidence type="ECO:0000256" key="3">
    <source>
        <dbReference type="ARBA" id="ARBA00022801"/>
    </source>
</evidence>
<gene>
    <name evidence="8" type="ORF">Z518_11000</name>
</gene>
<dbReference type="PROSITE" id="PS50035">
    <property type="entry name" value="PLD"/>
    <property type="match status" value="2"/>
</dbReference>
<feature type="compositionally biased region" description="Basic and acidic residues" evidence="6">
    <location>
        <begin position="42"/>
        <end position="54"/>
    </location>
</feature>
<keyword evidence="2" id="KW-0677">Repeat</keyword>
<feature type="compositionally biased region" description="Low complexity" evidence="6">
    <location>
        <begin position="460"/>
        <end position="474"/>
    </location>
</feature>
<sequence length="1282" mass="141682">MSSQQRPEDDELAYGDDYSRSRGGGGGGVGQDGSDRSLLGDTFRKFKSGYDKYKTPSSPSQSYGSGGSGSSQQYYGQSAQTTGYPQTGQPAYPGGPPTQQPQGKPDIASKLLGGLQSTIHNIGSDVANLLGPDNRPPSQYSHPPPGQSGFAGFSNRPPSPNLPQGPNRYDSFASEKPGNDVKWYVDGCGYFWAISQALEGAKRAIWILDWWLSPELYLRRPPSQNEQWRLDRILQRAAQRGVKVKIIVYKEVTQALTLSSAHTKHELEKLHPNIAVFRHPDHLPDAQTSQSSLISSFQGLKLDAAGVSKLGADALKGIYGLSDDVILYWAHHEKLCVIDDRIAFMGGLDLCFGRWDTNQHAIADAHPTNINDIVFPGQDFNNARIMDFSDVANPFQNKLDRTKSSRMGWSDIALSLQGSCVQDLRHHFIDRWNFIYDEKYDVRKDQRYYRLLDDFSHPVSGPGQRPQSRPQSQGYLQPPVQGGAFLPPPGSQPYTPPAWHTTSRPHTPTAEPYHHQPGTAGPYGGSQNPPAQGTQSQPERPQGSYGPGTSASVQGTQAQPPLGGYGPVSNLPMQGTQPQPQPGIYGQVSSPSMQGTQPQPQGGGYGPVSSPHIQGPESQPPAVSGQYPPVSSSPPGAQHQPTTTAGGYGQPPNPSFQQNFPPPPPGPPPQPSPGPSQSFSAYQQSPNPNPSYAPYTQGSVELPSQQQPSQTYQHHVHDQPGTNQTRDFDDYGYGNENERGLGSERGLHGRMDQYREEGRRIGQELSSIGNIVSSGVGDRVHHIQGKYMGGTDHYGRPYNQPRPVMTCQILRSCTTWSNGTPLEHSIQNAYIDVIRNSLHFVYIENQFFITATGDQQKPVKNLIGQAIVERILRAARNGEKYKIIVVIPAVPAFAGDLRDDASLGTRAIMEFQYFSINRGGYSIMEKIAQAGYNPMDYIRFYNLRSYDRINCSHAMTQIEQQSGVRYEDARKQHDDVVGAGYGLYGERTGASQISQAPQYQQYQSTAQNVTMPRGARWDSVSECYMLGGQDIRTVPWDGPPEAELDAFVSEELYVHSKCLIADDRIVICGSANLNDRSQLGSHDSEMAILVNDPTPVQSYMAGQPWQASQFAASLRRQLFRKHLGLIRPQDMRRPDPNFEPVGVPNVYDWNTPEDNIVADPLSDAFQSLWNTRARTNTEVFRKAFRAIPDDYVNTWADYKEFYEYFYRGPDPKAGEKEANKLPPKVEYGHVIRSDFPGGAQELKELLSKVKGTLVEMPLCFLQNEDIAKEGLTLNALTEELYT</sequence>
<feature type="compositionally biased region" description="Pro residues" evidence="6">
    <location>
        <begin position="486"/>
        <end position="496"/>
    </location>
</feature>
<dbReference type="OrthoDB" id="14911at2759"/>
<feature type="compositionally biased region" description="Polar residues" evidence="6">
    <location>
        <begin position="547"/>
        <end position="559"/>
    </location>
</feature>
<reference evidence="8 9" key="1">
    <citation type="submission" date="2015-01" db="EMBL/GenBank/DDBJ databases">
        <title>The Genome Sequence of Rhinocladiella mackenzie CBS 650.93.</title>
        <authorList>
            <consortium name="The Broad Institute Genomics Platform"/>
            <person name="Cuomo C."/>
            <person name="de Hoog S."/>
            <person name="Gorbushina A."/>
            <person name="Stielow B."/>
            <person name="Teixiera M."/>
            <person name="Abouelleil A."/>
            <person name="Chapman S.B."/>
            <person name="Priest M."/>
            <person name="Young S.K."/>
            <person name="Wortman J."/>
            <person name="Nusbaum C."/>
            <person name="Birren B."/>
        </authorList>
    </citation>
    <scope>NUCLEOTIDE SEQUENCE [LARGE SCALE GENOMIC DNA]</scope>
    <source>
        <strain evidence="8 9">CBS 650.93</strain>
    </source>
</reference>
<dbReference type="PANTHER" id="PTHR18896:SF186">
    <property type="entry name" value="PHOSPHOLIPASE D"/>
    <property type="match status" value="1"/>
</dbReference>
<dbReference type="GO" id="GO:0009395">
    <property type="term" value="P:phospholipid catabolic process"/>
    <property type="evidence" value="ECO:0007669"/>
    <property type="project" value="TreeGrafter"/>
</dbReference>
<accession>A0A0D2GP22</accession>
<keyword evidence="9" id="KW-1185">Reference proteome</keyword>
<evidence type="ECO:0000256" key="1">
    <source>
        <dbReference type="ARBA" id="ARBA00012027"/>
    </source>
</evidence>
<dbReference type="GeneID" id="25299071"/>
<feature type="region of interest" description="Disordered" evidence="6">
    <location>
        <begin position="125"/>
        <end position="173"/>
    </location>
</feature>
<dbReference type="VEuPathDB" id="FungiDB:Z518_11000"/>
<keyword evidence="3" id="KW-0378">Hydrolase</keyword>
<dbReference type="STRING" id="1442369.A0A0D2GP22"/>
<dbReference type="FunFam" id="3.30.870.10:FF:000032">
    <property type="entry name" value="Phospholipase"/>
    <property type="match status" value="1"/>
</dbReference>
<evidence type="ECO:0000256" key="4">
    <source>
        <dbReference type="ARBA" id="ARBA00022963"/>
    </source>
</evidence>
<feature type="compositionally biased region" description="Polar residues" evidence="6">
    <location>
        <begin position="694"/>
        <end position="713"/>
    </location>
</feature>